<organism evidence="1 2">
    <name type="scientific">Lupinus albus</name>
    <name type="common">White lupine</name>
    <name type="synonym">Lupinus termis</name>
    <dbReference type="NCBI Taxonomy" id="3870"/>
    <lineage>
        <taxon>Eukaryota</taxon>
        <taxon>Viridiplantae</taxon>
        <taxon>Streptophyta</taxon>
        <taxon>Embryophyta</taxon>
        <taxon>Tracheophyta</taxon>
        <taxon>Spermatophyta</taxon>
        <taxon>Magnoliopsida</taxon>
        <taxon>eudicotyledons</taxon>
        <taxon>Gunneridae</taxon>
        <taxon>Pentapetalae</taxon>
        <taxon>rosids</taxon>
        <taxon>fabids</taxon>
        <taxon>Fabales</taxon>
        <taxon>Fabaceae</taxon>
        <taxon>Papilionoideae</taxon>
        <taxon>50 kb inversion clade</taxon>
        <taxon>genistoids sensu lato</taxon>
        <taxon>core genistoids</taxon>
        <taxon>Genisteae</taxon>
        <taxon>Lupinus</taxon>
    </lineage>
</organism>
<comment type="caution">
    <text evidence="1">The sequence shown here is derived from an EMBL/GenBank/DDBJ whole genome shotgun (WGS) entry which is preliminary data.</text>
</comment>
<sequence>MILKIKVLKFVVVHVKCNLRFIQTQNLNHLQSNENHKIWIEKSETKIKNEKTCGSIHQQKEKRSNHASTTHGDSFMPSSFVIEIWRDVTLSLSHNYFGLIISPSFVLLWSQKNGYTLFKYNYT</sequence>
<protein>
    <submittedName>
        <fullName evidence="1">Uncharacterized protein</fullName>
    </submittedName>
</protein>
<dbReference type="Proteomes" id="UP000447434">
    <property type="component" value="Chromosome 21"/>
</dbReference>
<proteinExistence type="predicted"/>
<reference evidence="2" key="1">
    <citation type="journal article" date="2020" name="Nat. Commun.">
        <title>Genome sequence of the cluster root forming white lupin.</title>
        <authorList>
            <person name="Hufnagel B."/>
            <person name="Marques A."/>
            <person name="Soriano A."/>
            <person name="Marques L."/>
            <person name="Divol F."/>
            <person name="Doumas P."/>
            <person name="Sallet E."/>
            <person name="Mancinotti D."/>
            <person name="Carrere S."/>
            <person name="Marande W."/>
            <person name="Arribat S."/>
            <person name="Keller J."/>
            <person name="Huneau C."/>
            <person name="Blein T."/>
            <person name="Aime D."/>
            <person name="Laguerre M."/>
            <person name="Taylor J."/>
            <person name="Schubert V."/>
            <person name="Nelson M."/>
            <person name="Geu-Flores F."/>
            <person name="Crespi M."/>
            <person name="Gallardo-Guerrero K."/>
            <person name="Delaux P.-M."/>
            <person name="Salse J."/>
            <person name="Berges H."/>
            <person name="Guyot R."/>
            <person name="Gouzy J."/>
            <person name="Peret B."/>
        </authorList>
    </citation>
    <scope>NUCLEOTIDE SEQUENCE [LARGE SCALE GENOMIC DNA]</scope>
    <source>
        <strain evidence="2">cv. Amiga</strain>
    </source>
</reference>
<gene>
    <name evidence="1" type="ORF">Lalb_Chr21g0315661</name>
</gene>
<keyword evidence="2" id="KW-1185">Reference proteome</keyword>
<evidence type="ECO:0000313" key="2">
    <source>
        <dbReference type="Proteomes" id="UP000447434"/>
    </source>
</evidence>
<evidence type="ECO:0000313" key="1">
    <source>
        <dbReference type="EMBL" id="KAE9590071.1"/>
    </source>
</evidence>
<dbReference type="EMBL" id="WOCE01000021">
    <property type="protein sequence ID" value="KAE9590071.1"/>
    <property type="molecule type" value="Genomic_DNA"/>
</dbReference>
<name>A0A6A4NMI0_LUPAL</name>
<accession>A0A6A4NMI0</accession>
<dbReference type="AlphaFoldDB" id="A0A6A4NMI0"/>